<feature type="region of interest" description="Disordered" evidence="1">
    <location>
        <begin position="92"/>
        <end position="115"/>
    </location>
</feature>
<organism evidence="2 3">
    <name type="scientific">Gomphillus americanus</name>
    <dbReference type="NCBI Taxonomy" id="1940652"/>
    <lineage>
        <taxon>Eukaryota</taxon>
        <taxon>Fungi</taxon>
        <taxon>Dikarya</taxon>
        <taxon>Ascomycota</taxon>
        <taxon>Pezizomycotina</taxon>
        <taxon>Lecanoromycetes</taxon>
        <taxon>OSLEUM clade</taxon>
        <taxon>Ostropomycetidae</taxon>
        <taxon>Ostropales</taxon>
        <taxon>Graphidaceae</taxon>
        <taxon>Gomphilloideae</taxon>
        <taxon>Gomphillus</taxon>
    </lineage>
</organism>
<proteinExistence type="predicted"/>
<dbReference type="EMBL" id="CAJPDQ010000031">
    <property type="protein sequence ID" value="CAF9929128.1"/>
    <property type="molecule type" value="Genomic_DNA"/>
</dbReference>
<feature type="region of interest" description="Disordered" evidence="1">
    <location>
        <begin position="181"/>
        <end position="219"/>
    </location>
</feature>
<feature type="compositionally biased region" description="Polar residues" evidence="1">
    <location>
        <begin position="207"/>
        <end position="219"/>
    </location>
</feature>
<gene>
    <name evidence="2" type="ORF">GOMPHAMPRED_005323</name>
</gene>
<reference evidence="2" key="1">
    <citation type="submission" date="2021-03" db="EMBL/GenBank/DDBJ databases">
        <authorList>
            <person name="Tagirdzhanova G."/>
        </authorList>
    </citation>
    <scope>NUCLEOTIDE SEQUENCE</scope>
</reference>
<evidence type="ECO:0000313" key="2">
    <source>
        <dbReference type="EMBL" id="CAF9929128.1"/>
    </source>
</evidence>
<keyword evidence="3" id="KW-1185">Reference proteome</keyword>
<evidence type="ECO:0000256" key="1">
    <source>
        <dbReference type="SAM" id="MobiDB-lite"/>
    </source>
</evidence>
<dbReference type="Proteomes" id="UP000664169">
    <property type="component" value="Unassembled WGS sequence"/>
</dbReference>
<sequence length="219" mass="24396">MFFLTSTSRSKSIALYQHVFHTDSYSITVSRLTILNTFYLVHYFRVIFLPDPVTKMTKFSRVQEMEQTTARSNSFTPLDTASEEESSYRTLRSGKVVETTPVPEKAKKESPFPRNLKGYSSVGGLRLPKMQVTIVEQTSSRQTVLVHADTVTNPQLNLSISNDDGCSDKIQPMAQTPVRLSKTEANENLASGEPLAPIKHQHKKSTTTEAASPHGLSTD</sequence>
<protein>
    <submittedName>
        <fullName evidence="2">Uncharacterized protein</fullName>
    </submittedName>
</protein>
<name>A0A8H3FWS0_9LECA</name>
<accession>A0A8H3FWS0</accession>
<dbReference type="AlphaFoldDB" id="A0A8H3FWS0"/>
<comment type="caution">
    <text evidence="2">The sequence shown here is derived from an EMBL/GenBank/DDBJ whole genome shotgun (WGS) entry which is preliminary data.</text>
</comment>
<evidence type="ECO:0000313" key="3">
    <source>
        <dbReference type="Proteomes" id="UP000664169"/>
    </source>
</evidence>